<dbReference type="GO" id="GO:0005829">
    <property type="term" value="C:cytosol"/>
    <property type="evidence" value="ECO:0007669"/>
    <property type="project" value="TreeGrafter"/>
</dbReference>
<dbReference type="Gene3D" id="3.40.50.720">
    <property type="entry name" value="NAD(P)-binding Rossmann-like Domain"/>
    <property type="match status" value="1"/>
</dbReference>
<dbReference type="InterPro" id="IPR011032">
    <property type="entry name" value="GroES-like_sf"/>
</dbReference>
<dbReference type="PANTHER" id="PTHR48106">
    <property type="entry name" value="QUINONE OXIDOREDUCTASE PIG3-RELATED"/>
    <property type="match status" value="1"/>
</dbReference>
<dbReference type="InterPro" id="IPR013149">
    <property type="entry name" value="ADH-like_C"/>
</dbReference>
<keyword evidence="1" id="KW-0521">NADP</keyword>
<evidence type="ECO:0000259" key="3">
    <source>
        <dbReference type="SMART" id="SM00829"/>
    </source>
</evidence>
<reference evidence="4 5" key="1">
    <citation type="submission" date="2016-10" db="EMBL/GenBank/DDBJ databases">
        <authorList>
            <person name="de Groot N.N."/>
        </authorList>
    </citation>
    <scope>NUCLEOTIDE SEQUENCE [LARGE SCALE GENOMIC DNA]</scope>
    <source>
        <strain evidence="4 5">LMG 2158</strain>
    </source>
</reference>
<evidence type="ECO:0000313" key="4">
    <source>
        <dbReference type="EMBL" id="SEI22387.1"/>
    </source>
</evidence>
<dbReference type="InterPro" id="IPR036291">
    <property type="entry name" value="NAD(P)-bd_dom_sf"/>
</dbReference>
<dbReference type="EMBL" id="LT629972">
    <property type="protein sequence ID" value="SEI22387.1"/>
    <property type="molecule type" value="Genomic_DNA"/>
</dbReference>
<dbReference type="OrthoDB" id="9785812at2"/>
<protein>
    <submittedName>
        <fullName evidence="4">NADPH2:quinone reductase</fullName>
    </submittedName>
</protein>
<dbReference type="RefSeq" id="WP_029530737.1">
    <property type="nucleotide sequence ID" value="NZ_LT629972.1"/>
</dbReference>
<dbReference type="GO" id="GO:0003960">
    <property type="term" value="F:quinone reductase (NADPH) activity"/>
    <property type="evidence" value="ECO:0007669"/>
    <property type="project" value="InterPro"/>
</dbReference>
<dbReference type="AlphaFoldDB" id="A0A1H6NZ39"/>
<organism evidence="4 5">
    <name type="scientific">Pseudomonas asplenii</name>
    <dbReference type="NCBI Taxonomy" id="53407"/>
    <lineage>
        <taxon>Bacteria</taxon>
        <taxon>Pseudomonadati</taxon>
        <taxon>Pseudomonadota</taxon>
        <taxon>Gammaproteobacteria</taxon>
        <taxon>Pseudomonadales</taxon>
        <taxon>Pseudomonadaceae</taxon>
        <taxon>Pseudomonas</taxon>
    </lineage>
</organism>
<evidence type="ECO:0000313" key="5">
    <source>
        <dbReference type="Proteomes" id="UP000182272"/>
    </source>
</evidence>
<dbReference type="Proteomes" id="UP000182272">
    <property type="component" value="Chromosome I"/>
</dbReference>
<accession>A0A1H6NZ39</accession>
<dbReference type="InterPro" id="IPR020843">
    <property type="entry name" value="ER"/>
</dbReference>
<feature type="domain" description="Enoyl reductase (ER)" evidence="3">
    <location>
        <begin position="11"/>
        <end position="318"/>
    </location>
</feature>
<gene>
    <name evidence="4" type="ORF">SAMN05216581_4797</name>
</gene>
<dbReference type="InterPro" id="IPR047618">
    <property type="entry name" value="QOR-like"/>
</dbReference>
<dbReference type="SMART" id="SM00829">
    <property type="entry name" value="PKS_ER"/>
    <property type="match status" value="1"/>
</dbReference>
<dbReference type="Pfam" id="PF00107">
    <property type="entry name" value="ADH_zinc_N"/>
    <property type="match status" value="1"/>
</dbReference>
<evidence type="ECO:0000256" key="1">
    <source>
        <dbReference type="ARBA" id="ARBA00022857"/>
    </source>
</evidence>
<dbReference type="PANTHER" id="PTHR48106:SF13">
    <property type="entry name" value="QUINONE OXIDOREDUCTASE-RELATED"/>
    <property type="match status" value="1"/>
</dbReference>
<dbReference type="Gene3D" id="3.90.180.10">
    <property type="entry name" value="Medium-chain alcohol dehydrogenases, catalytic domain"/>
    <property type="match status" value="1"/>
</dbReference>
<dbReference type="Pfam" id="PF08240">
    <property type="entry name" value="ADH_N"/>
    <property type="match status" value="1"/>
</dbReference>
<proteinExistence type="predicted"/>
<evidence type="ECO:0000256" key="2">
    <source>
        <dbReference type="ARBA" id="ARBA00023002"/>
    </source>
</evidence>
<dbReference type="CDD" id="cd05286">
    <property type="entry name" value="QOR2"/>
    <property type="match status" value="1"/>
</dbReference>
<sequence>MTQRIRIYQQGSPEVLQYERFTQEAPAHGQVQIRHQAIGVNFVDTMFRDGTFKVPLPWSMGVEAAGVVEAIGQGVDTLKVGDRVGYFFAPGAYAQRRVIDVGALIKLPEDISSEEAAGLLAKGLTAWALLKRAHPVRPGETVVVHGASGGVGSLLARWAKSIGATVIATVGSAEKAAIVESWGLDHVLRADQPGLAERIRTLTAGVGADVVYELVGRQTLDASIDALRTGGALIHVGNASGTVEVDAQRLAARAIRYKQPATPQYVNPQNQDAAACELFERYREGALGPLTLTRYRFAEAIEAHQAIAQRKHSGSIVLIP</sequence>
<dbReference type="SUPFAM" id="SSF50129">
    <property type="entry name" value="GroES-like"/>
    <property type="match status" value="1"/>
</dbReference>
<keyword evidence="2" id="KW-0560">Oxidoreductase</keyword>
<dbReference type="InterPro" id="IPR013154">
    <property type="entry name" value="ADH-like_N"/>
</dbReference>
<name>A0A1H6NZ39_9PSED</name>
<dbReference type="SUPFAM" id="SSF51735">
    <property type="entry name" value="NAD(P)-binding Rossmann-fold domains"/>
    <property type="match status" value="1"/>
</dbReference>
<dbReference type="GO" id="GO:0035925">
    <property type="term" value="F:mRNA 3'-UTR AU-rich region binding"/>
    <property type="evidence" value="ECO:0007669"/>
    <property type="project" value="TreeGrafter"/>
</dbReference>
<dbReference type="GO" id="GO:0070402">
    <property type="term" value="F:NADPH binding"/>
    <property type="evidence" value="ECO:0007669"/>
    <property type="project" value="TreeGrafter"/>
</dbReference>